<proteinExistence type="predicted"/>
<protein>
    <submittedName>
        <fullName evidence="1">Uncharacterized protein</fullName>
    </submittedName>
</protein>
<dbReference type="Proteomes" id="UP000733744">
    <property type="component" value="Unassembled WGS sequence"/>
</dbReference>
<sequence>MPDKNEQDKASRFVQAVHGRRYVVSHGKLRLILDEYPGMPTEKIGYAEPAFWQAGYRYQWMRSLLNV</sequence>
<name>A0ABY3C6A8_9GAMM</name>
<evidence type="ECO:0000313" key="2">
    <source>
        <dbReference type="Proteomes" id="UP000733744"/>
    </source>
</evidence>
<gene>
    <name evidence="1" type="ORF">EKO24_018555</name>
</gene>
<dbReference type="EMBL" id="RYFG02000117">
    <property type="protein sequence ID" value="TRW90622.1"/>
    <property type="molecule type" value="Genomic_DNA"/>
</dbReference>
<keyword evidence="2" id="KW-1185">Reference proteome</keyword>
<accession>A0ABY3C6A8</accession>
<organism evidence="1 2">
    <name type="scientific">Candidatus Methylobacter oryzae</name>
    <dbReference type="NCBI Taxonomy" id="2497749"/>
    <lineage>
        <taxon>Bacteria</taxon>
        <taxon>Pseudomonadati</taxon>
        <taxon>Pseudomonadota</taxon>
        <taxon>Gammaproteobacteria</taxon>
        <taxon>Methylococcales</taxon>
        <taxon>Methylococcaceae</taxon>
        <taxon>Methylobacter</taxon>
    </lineage>
</organism>
<reference evidence="1 2" key="1">
    <citation type="journal article" date="2019" name="Antonie Van Leeuwenhoek">
        <title>Description of 'Ca. Methylobacter oryzae' KRF1, a novel species from the environmentally important Methylobacter clade 2.</title>
        <authorList>
            <person name="Khatri K."/>
            <person name="Mohite J.A."/>
            <person name="Pandit P.S."/>
            <person name="Bahulikar R."/>
            <person name="Rahalkar M.C."/>
        </authorList>
    </citation>
    <scope>NUCLEOTIDE SEQUENCE [LARGE SCALE GENOMIC DNA]</scope>
    <source>
        <strain evidence="1 2">KRF1</strain>
    </source>
</reference>
<evidence type="ECO:0000313" key="1">
    <source>
        <dbReference type="EMBL" id="TRW90622.1"/>
    </source>
</evidence>
<dbReference type="RefSeq" id="WP_127030064.1">
    <property type="nucleotide sequence ID" value="NZ_RYFG02000117.1"/>
</dbReference>
<comment type="caution">
    <text evidence="1">The sequence shown here is derived from an EMBL/GenBank/DDBJ whole genome shotgun (WGS) entry which is preliminary data.</text>
</comment>